<organism evidence="8 9">
    <name type="scientific">Acanthamoeba castellanii (strain ATCC 30010 / Neff)</name>
    <dbReference type="NCBI Taxonomy" id="1257118"/>
    <lineage>
        <taxon>Eukaryota</taxon>
        <taxon>Amoebozoa</taxon>
        <taxon>Discosea</taxon>
        <taxon>Longamoebia</taxon>
        <taxon>Centramoebida</taxon>
        <taxon>Acanthamoebidae</taxon>
        <taxon>Acanthamoeba</taxon>
    </lineage>
</organism>
<evidence type="ECO:0000259" key="7">
    <source>
        <dbReference type="Pfam" id="PF14340"/>
    </source>
</evidence>
<evidence type="ECO:0000256" key="1">
    <source>
        <dbReference type="ARBA" id="ARBA00004141"/>
    </source>
</evidence>
<feature type="transmembrane region" description="Helical" evidence="6">
    <location>
        <begin position="95"/>
        <end position="114"/>
    </location>
</feature>
<feature type="region of interest" description="Disordered" evidence="5">
    <location>
        <begin position="239"/>
        <end position="296"/>
    </location>
</feature>
<keyword evidence="9" id="KW-1185">Reference proteome</keyword>
<evidence type="ECO:0000256" key="3">
    <source>
        <dbReference type="ARBA" id="ARBA00022989"/>
    </source>
</evidence>
<evidence type="ECO:0000313" key="9">
    <source>
        <dbReference type="Proteomes" id="UP000011083"/>
    </source>
</evidence>
<dbReference type="PANTHER" id="PTHR37955">
    <property type="entry name" value="TELLURITE RESISTANCE PROTEIN TEHA"/>
    <property type="match status" value="1"/>
</dbReference>
<dbReference type="CDD" id="cd12108">
    <property type="entry name" value="Hr-like"/>
    <property type="match status" value="1"/>
</dbReference>
<dbReference type="InterPro" id="IPR052951">
    <property type="entry name" value="Tellurite_res_ion_channel"/>
</dbReference>
<dbReference type="Pfam" id="PF14340">
    <property type="entry name" value="DUF4395"/>
    <property type="match status" value="1"/>
</dbReference>
<dbReference type="GeneID" id="14913100"/>
<feature type="transmembrane region" description="Helical" evidence="6">
    <location>
        <begin position="634"/>
        <end position="652"/>
    </location>
</feature>
<feature type="transmembrane region" description="Helical" evidence="6">
    <location>
        <begin position="23"/>
        <end position="42"/>
    </location>
</feature>
<dbReference type="AlphaFoldDB" id="L8GI13"/>
<evidence type="ECO:0000256" key="4">
    <source>
        <dbReference type="ARBA" id="ARBA00023136"/>
    </source>
</evidence>
<name>L8GI13_ACACF</name>
<keyword evidence="2 6" id="KW-0812">Transmembrane</keyword>
<keyword evidence="3 6" id="KW-1133">Transmembrane helix</keyword>
<dbReference type="GO" id="GO:0046583">
    <property type="term" value="F:monoatomic cation efflux transmembrane transporter activity"/>
    <property type="evidence" value="ECO:0007669"/>
    <property type="project" value="TreeGrafter"/>
</dbReference>
<feature type="transmembrane region" description="Helical" evidence="6">
    <location>
        <begin position="63"/>
        <end position="83"/>
    </location>
</feature>
<accession>L8GI13</accession>
<feature type="transmembrane region" description="Helical" evidence="6">
    <location>
        <begin position="407"/>
        <end position="428"/>
    </location>
</feature>
<keyword evidence="4 6" id="KW-0472">Membrane</keyword>
<dbReference type="PANTHER" id="PTHR37955:SF1">
    <property type="entry name" value="DEP DOMAIN-CONTAINING PROTEIN"/>
    <property type="match status" value="1"/>
</dbReference>
<feature type="transmembrane region" description="Helical" evidence="6">
    <location>
        <begin position="377"/>
        <end position="395"/>
    </location>
</feature>
<feature type="transmembrane region" description="Helical" evidence="6">
    <location>
        <begin position="565"/>
        <end position="584"/>
    </location>
</feature>
<evidence type="ECO:0000256" key="5">
    <source>
        <dbReference type="SAM" id="MobiDB-lite"/>
    </source>
</evidence>
<dbReference type="CDD" id="cd09323">
    <property type="entry name" value="TDT_SLAC1_like"/>
    <property type="match status" value="1"/>
</dbReference>
<proteinExistence type="predicted"/>
<dbReference type="InterPro" id="IPR025508">
    <property type="entry name" value="DUF4395"/>
</dbReference>
<dbReference type="GO" id="GO:0005886">
    <property type="term" value="C:plasma membrane"/>
    <property type="evidence" value="ECO:0007669"/>
    <property type="project" value="TreeGrafter"/>
</dbReference>
<feature type="transmembrane region" description="Helical" evidence="6">
    <location>
        <begin position="664"/>
        <end position="686"/>
    </location>
</feature>
<sequence length="932" mass="105661">MLCRSPKAWSGPLFWFPANVNAVNARFTALQVVVVSILGIIFRYNEIMRYAIAGMCADFILRLFAGGRASIQGTIAELFSYYFKREMVAGPPKQFAAFCGIMFSGLATLFLFLGGEGEYGAGDGEGFFITGQIILGALAVAAGMEAHFAPPPNSTLLGMIAHRLGVFGFCAGCMMFTMAVKLKLVSHHVFDICEDSLDETEEALAEERSWPIGSVVFSWLCDKCPPFKVFIFFDNSHGGAPKAKSKKEDSEMDERSGSGRDGEKGKDKGGEAQEEIDGWSDLESEDKKRGTDSTRRSLGQRIWRGKLLDGKKQATFEPKFKEKEVKEIINLTYKEQELEGLEKNDGRKLHERRVVLGTPHTEEMIRYEWNPIRNMKITYMGVPMGILGMAAAWRVCDAVFAGTGKGWWATFGIAGAALLLLFAVMYLVKMFLYPRKVLSEWDCPIQGPFFSAVTIDILLLSFLIESDHNDLAKVLFWIAAPVQLFLGVNAVARWALVPHYIETINPNWMIPVVGNLVAALVAPRLDDGYDEVAWLWYGFAILYWIPLFVMSVLRVTTREALDDRLTSSLFVWLAAISVACSSYVAIKAANCHCDPWELDYYPRMLYFAAVGIFLVLAYMTLHHYFGRNRFEMSYWGYTFPLATLSMVTMDYYQLVGSGLLKALSWMSLILVTFVVAMCALHTLVLLQKRADLFVPNEKWGPLSFMKIIHFALRGATKKLERFGRFLDADDERSIVRFVRIFKSIHMMHAEHSQHEEQILYPFFNSYFPGYCRFVGKEHTEGEHELAEAASAVESLLHSDSAGQRASAVQDLKKMLPTLIEHLIEHLDYEELYVNHVPKKYFNPKITRKLTRQIWESTSAEKWAVLVPFVINFSPLLGQKARFLRCLRWAMPERIQQVGGMVYDGVSPTMWQRLTKFVPEMAPRGVFGWTRYY</sequence>
<reference evidence="8 9" key="1">
    <citation type="journal article" date="2013" name="Genome Biol.">
        <title>Genome of Acanthamoeba castellanii highlights extensive lateral gene transfer and early evolution of tyrosine kinase signaling.</title>
        <authorList>
            <person name="Clarke M."/>
            <person name="Lohan A.J."/>
            <person name="Liu B."/>
            <person name="Lagkouvardos I."/>
            <person name="Roy S."/>
            <person name="Zafar N."/>
            <person name="Bertelli C."/>
            <person name="Schilde C."/>
            <person name="Kianianmomeni A."/>
            <person name="Burglin T.R."/>
            <person name="Frech C."/>
            <person name="Turcotte B."/>
            <person name="Kopec K.O."/>
            <person name="Synnott J.M."/>
            <person name="Choo C."/>
            <person name="Paponov I."/>
            <person name="Finkler A."/>
            <person name="Soon Heng Tan C."/>
            <person name="Hutchins A.P."/>
            <person name="Weinmeier T."/>
            <person name="Rattei T."/>
            <person name="Chu J.S."/>
            <person name="Gimenez G."/>
            <person name="Irimia M."/>
            <person name="Rigden D.J."/>
            <person name="Fitzpatrick D.A."/>
            <person name="Lorenzo-Morales J."/>
            <person name="Bateman A."/>
            <person name="Chiu C.H."/>
            <person name="Tang P."/>
            <person name="Hegemann P."/>
            <person name="Fromm H."/>
            <person name="Raoult D."/>
            <person name="Greub G."/>
            <person name="Miranda-Saavedra D."/>
            <person name="Chen N."/>
            <person name="Nash P."/>
            <person name="Ginger M.L."/>
            <person name="Horn M."/>
            <person name="Schaap P."/>
            <person name="Caler L."/>
            <person name="Loftus B."/>
        </authorList>
    </citation>
    <scope>NUCLEOTIDE SEQUENCE [LARGE SCALE GENOMIC DNA]</scope>
    <source>
        <strain evidence="8 9">Neff</strain>
    </source>
</reference>
<dbReference type="RefSeq" id="XP_004334595.1">
    <property type="nucleotide sequence ID" value="XM_004334547.1"/>
</dbReference>
<feature type="transmembrane region" description="Helical" evidence="6">
    <location>
        <begin position="126"/>
        <end position="148"/>
    </location>
</feature>
<dbReference type="Pfam" id="PF03595">
    <property type="entry name" value="SLAC1"/>
    <property type="match status" value="1"/>
</dbReference>
<comment type="subcellular location">
    <subcellularLocation>
        <location evidence="1">Membrane</location>
        <topology evidence="1">Multi-pass membrane protein</topology>
    </subcellularLocation>
</comment>
<dbReference type="InterPro" id="IPR038665">
    <property type="entry name" value="Voltage-dep_anion_channel_sf"/>
</dbReference>
<feature type="transmembrane region" description="Helical" evidence="6">
    <location>
        <begin position="504"/>
        <end position="522"/>
    </location>
</feature>
<feature type="compositionally biased region" description="Basic and acidic residues" evidence="5">
    <location>
        <begin position="285"/>
        <end position="295"/>
    </location>
</feature>
<gene>
    <name evidence="8" type="ORF">ACA1_319090</name>
</gene>
<dbReference type="EMBL" id="KB008104">
    <property type="protein sequence ID" value="ELR12582.1"/>
    <property type="molecule type" value="Genomic_DNA"/>
</dbReference>
<feature type="transmembrane region" description="Helical" evidence="6">
    <location>
        <begin position="474"/>
        <end position="492"/>
    </location>
</feature>
<dbReference type="Gene3D" id="1.50.10.150">
    <property type="entry name" value="Voltage-dependent anion channel"/>
    <property type="match status" value="1"/>
</dbReference>
<dbReference type="KEGG" id="acan:ACA1_319090"/>
<dbReference type="OMA" id="FCGIMFS"/>
<feature type="transmembrane region" description="Helical" evidence="6">
    <location>
        <begin position="449"/>
        <end position="468"/>
    </location>
</feature>
<feature type="transmembrane region" description="Helical" evidence="6">
    <location>
        <begin position="604"/>
        <end position="622"/>
    </location>
</feature>
<feature type="transmembrane region" description="Helical" evidence="6">
    <location>
        <begin position="534"/>
        <end position="553"/>
    </location>
</feature>
<dbReference type="VEuPathDB" id="AmoebaDB:ACA1_319090"/>
<dbReference type="InterPro" id="IPR004695">
    <property type="entry name" value="SLAC1/Mae1/Ssu1/TehA"/>
</dbReference>
<feature type="compositionally biased region" description="Basic and acidic residues" evidence="5">
    <location>
        <begin position="246"/>
        <end position="271"/>
    </location>
</feature>
<protein>
    <submittedName>
        <fullName evidence="8">C4dicarboxylate transporter/malic acid transport protein</fullName>
    </submittedName>
</protein>
<dbReference type="Gene3D" id="1.20.120.520">
    <property type="entry name" value="nmb1532 protein domain like"/>
    <property type="match status" value="1"/>
</dbReference>
<dbReference type="OrthoDB" id="510272at2759"/>
<feature type="domain" description="DUF4395" evidence="7">
    <location>
        <begin position="20"/>
        <end position="148"/>
    </location>
</feature>
<feature type="compositionally biased region" description="Acidic residues" evidence="5">
    <location>
        <begin position="272"/>
        <end position="284"/>
    </location>
</feature>
<evidence type="ECO:0000256" key="6">
    <source>
        <dbReference type="SAM" id="Phobius"/>
    </source>
</evidence>
<dbReference type="Proteomes" id="UP000011083">
    <property type="component" value="Unassembled WGS sequence"/>
</dbReference>
<feature type="transmembrane region" description="Helical" evidence="6">
    <location>
        <begin position="160"/>
        <end position="180"/>
    </location>
</feature>
<evidence type="ECO:0000313" key="8">
    <source>
        <dbReference type="EMBL" id="ELR12582.1"/>
    </source>
</evidence>
<evidence type="ECO:0000256" key="2">
    <source>
        <dbReference type="ARBA" id="ARBA00022692"/>
    </source>
</evidence>